<protein>
    <submittedName>
        <fullName evidence="1">Uncharacterized protein</fullName>
    </submittedName>
</protein>
<name>R8CIL4_BACCE</name>
<evidence type="ECO:0000313" key="2">
    <source>
        <dbReference type="Proteomes" id="UP000014003"/>
    </source>
</evidence>
<reference evidence="1 2" key="1">
    <citation type="submission" date="2012-12" db="EMBL/GenBank/DDBJ databases">
        <title>The Genome Sequence of Bacillus cereus HuA3-9.</title>
        <authorList>
            <consortium name="The Broad Institute Genome Sequencing Platform"/>
            <consortium name="The Broad Institute Genome Sequencing Center for Infectious Disease"/>
            <person name="Feldgarden M."/>
            <person name="Van der Auwera G.A."/>
            <person name="Mahillon J."/>
            <person name="Duprez V."/>
            <person name="Timmery S."/>
            <person name="Mattelet C."/>
            <person name="Dierick K."/>
            <person name="Sun M."/>
            <person name="Yu Z."/>
            <person name="Zhu L."/>
            <person name="Hu X."/>
            <person name="Shank E.B."/>
            <person name="Swiecicka I."/>
            <person name="Hansen B.M."/>
            <person name="Andrup L."/>
            <person name="Walker B."/>
            <person name="Young S.K."/>
            <person name="Zeng Q."/>
            <person name="Gargeya S."/>
            <person name="Fitzgerald M."/>
            <person name="Haas B."/>
            <person name="Abouelleil A."/>
            <person name="Alvarado L."/>
            <person name="Arachchi H.M."/>
            <person name="Berlin A.M."/>
            <person name="Chapman S.B."/>
            <person name="Dewar J."/>
            <person name="Goldberg J."/>
            <person name="Griggs A."/>
            <person name="Gujja S."/>
            <person name="Hansen M."/>
            <person name="Howarth C."/>
            <person name="Imamovic A."/>
            <person name="Larimer J."/>
            <person name="McCowan C."/>
            <person name="Murphy C."/>
            <person name="Neiman D."/>
            <person name="Pearson M."/>
            <person name="Priest M."/>
            <person name="Roberts A."/>
            <person name="Saif S."/>
            <person name="Shea T."/>
            <person name="Sisk P."/>
            <person name="Sykes S."/>
            <person name="Wortman J."/>
            <person name="Nusbaum C."/>
            <person name="Birren B."/>
        </authorList>
    </citation>
    <scope>NUCLEOTIDE SEQUENCE [LARGE SCALE GENOMIC DNA]</scope>
    <source>
        <strain evidence="1 2">HuA3-9</strain>
    </source>
</reference>
<dbReference type="PATRIC" id="fig|1053205.3.peg.5749"/>
<proteinExistence type="predicted"/>
<evidence type="ECO:0000313" key="1">
    <source>
        <dbReference type="EMBL" id="EOO11432.1"/>
    </source>
</evidence>
<sequence length="114" mass="13201">MTEYRVTYTATKHRTTYEGVKFINTERPTDAITRLISWYPEHDFSEIKAEVFNGVLSLDDIKSSFMFDGALTYHGYTVKPHSRGWVSFYKGEEFLTAKRIEESADYLQSLVGIV</sequence>
<dbReference type="HOGENOM" id="CLU_2115981_0_0_9"/>
<accession>R8CIL4</accession>
<organism evidence="1 2">
    <name type="scientific">Bacillus cereus HuA3-9</name>
    <dbReference type="NCBI Taxonomy" id="1053205"/>
    <lineage>
        <taxon>Bacteria</taxon>
        <taxon>Bacillati</taxon>
        <taxon>Bacillota</taxon>
        <taxon>Bacilli</taxon>
        <taxon>Bacillales</taxon>
        <taxon>Bacillaceae</taxon>
        <taxon>Bacillus</taxon>
        <taxon>Bacillus cereus group</taxon>
    </lineage>
</organism>
<gene>
    <name evidence="1" type="ORF">IGA_05695</name>
</gene>
<dbReference type="Proteomes" id="UP000014003">
    <property type="component" value="Unassembled WGS sequence"/>
</dbReference>
<comment type="caution">
    <text evidence="1">The sequence shown here is derived from an EMBL/GenBank/DDBJ whole genome shotgun (WGS) entry which is preliminary data.</text>
</comment>
<dbReference type="EMBL" id="AHDZ01000070">
    <property type="protein sequence ID" value="EOO11432.1"/>
    <property type="molecule type" value="Genomic_DNA"/>
</dbReference>
<dbReference type="RefSeq" id="WP_016094928.1">
    <property type="nucleotide sequence ID" value="NZ_KB976126.1"/>
</dbReference>
<dbReference type="AlphaFoldDB" id="R8CIL4"/>